<feature type="compositionally biased region" description="Basic and acidic residues" evidence="1">
    <location>
        <begin position="27"/>
        <end position="60"/>
    </location>
</feature>
<name>A0A9P1H1E0_9PEZI</name>
<evidence type="ECO:0000313" key="3">
    <source>
        <dbReference type="Proteomes" id="UP000838763"/>
    </source>
</evidence>
<organism evidence="2 3">
    <name type="scientific">Parascedosporium putredinis</name>
    <dbReference type="NCBI Taxonomy" id="1442378"/>
    <lineage>
        <taxon>Eukaryota</taxon>
        <taxon>Fungi</taxon>
        <taxon>Dikarya</taxon>
        <taxon>Ascomycota</taxon>
        <taxon>Pezizomycotina</taxon>
        <taxon>Sordariomycetes</taxon>
        <taxon>Hypocreomycetidae</taxon>
        <taxon>Microascales</taxon>
        <taxon>Microascaceae</taxon>
        <taxon>Parascedosporium</taxon>
    </lineage>
</organism>
<keyword evidence="3" id="KW-1185">Reference proteome</keyword>
<evidence type="ECO:0000313" key="2">
    <source>
        <dbReference type="EMBL" id="CAI4214162.1"/>
    </source>
</evidence>
<dbReference type="OrthoDB" id="5239288at2759"/>
<dbReference type="AlphaFoldDB" id="A0A9P1H1E0"/>
<gene>
    <name evidence="2" type="ORF">PPNO1_LOCUS3895</name>
</gene>
<protein>
    <recommendedName>
        <fullName evidence="4">Endonuclease</fullName>
    </recommendedName>
</protein>
<dbReference type="EMBL" id="CALLCH030000010">
    <property type="protein sequence ID" value="CAI4214162.1"/>
    <property type="molecule type" value="Genomic_DNA"/>
</dbReference>
<sequence>MVETRSHQYGGTDAQEASRPKSPPSKKATDKRESEMPQKRSLPDAGAREDGKVNTDEKGVHRNGGGEVVLANRVLDKYGDKPLEDLVDEGWPEGKMVMAHILNAMLSSARISHDIARSSLKALLDAGYEDLETLHKSTWEERTEVLTKGATRDLAAELKEIKGLGPLGVDICMGSMQGYFPEVAPFLDQRSLETARKVGLGDDVEAMFEALGSDAQAMARLEVGLTTANRWMATADGNR</sequence>
<accession>A0A9P1H1E0</accession>
<comment type="caution">
    <text evidence="2">The sequence shown here is derived from an EMBL/GenBank/DDBJ whole genome shotgun (WGS) entry which is preliminary data.</text>
</comment>
<evidence type="ECO:0000256" key="1">
    <source>
        <dbReference type="SAM" id="MobiDB-lite"/>
    </source>
</evidence>
<proteinExistence type="predicted"/>
<dbReference type="Proteomes" id="UP000838763">
    <property type="component" value="Unassembled WGS sequence"/>
</dbReference>
<evidence type="ECO:0008006" key="4">
    <source>
        <dbReference type="Google" id="ProtNLM"/>
    </source>
</evidence>
<feature type="region of interest" description="Disordered" evidence="1">
    <location>
        <begin position="1"/>
        <end position="63"/>
    </location>
</feature>
<reference evidence="2" key="1">
    <citation type="submission" date="2022-11" db="EMBL/GenBank/DDBJ databases">
        <authorList>
            <person name="Scott C."/>
            <person name="Bruce N."/>
        </authorList>
    </citation>
    <scope>NUCLEOTIDE SEQUENCE</scope>
</reference>